<name>A0AAW1TEY2_9CHLO</name>
<feature type="compositionally biased region" description="Polar residues" evidence="1">
    <location>
        <begin position="130"/>
        <end position="140"/>
    </location>
</feature>
<feature type="compositionally biased region" description="Basic and acidic residues" evidence="1">
    <location>
        <begin position="477"/>
        <end position="486"/>
    </location>
</feature>
<dbReference type="AlphaFoldDB" id="A0AAW1TEY2"/>
<proteinExistence type="predicted"/>
<evidence type="ECO:0000313" key="2">
    <source>
        <dbReference type="EMBL" id="KAK9867636.1"/>
    </source>
</evidence>
<feature type="region of interest" description="Disordered" evidence="1">
    <location>
        <begin position="323"/>
        <end position="356"/>
    </location>
</feature>
<organism evidence="2 3">
    <name type="scientific">Apatococcus fuscideae</name>
    <dbReference type="NCBI Taxonomy" id="2026836"/>
    <lineage>
        <taxon>Eukaryota</taxon>
        <taxon>Viridiplantae</taxon>
        <taxon>Chlorophyta</taxon>
        <taxon>core chlorophytes</taxon>
        <taxon>Trebouxiophyceae</taxon>
        <taxon>Chlorellales</taxon>
        <taxon>Chlorellaceae</taxon>
        <taxon>Apatococcus</taxon>
    </lineage>
</organism>
<reference evidence="2 3" key="1">
    <citation type="journal article" date="2024" name="Nat. Commun.">
        <title>Phylogenomics reveals the evolutionary origins of lichenization in chlorophyte algae.</title>
        <authorList>
            <person name="Puginier C."/>
            <person name="Libourel C."/>
            <person name="Otte J."/>
            <person name="Skaloud P."/>
            <person name="Haon M."/>
            <person name="Grisel S."/>
            <person name="Petersen M."/>
            <person name="Berrin J.G."/>
            <person name="Delaux P.M."/>
            <person name="Dal Grande F."/>
            <person name="Keller J."/>
        </authorList>
    </citation>
    <scope>NUCLEOTIDE SEQUENCE [LARGE SCALE GENOMIC DNA]</scope>
    <source>
        <strain evidence="2 3">SAG 2523</strain>
    </source>
</reference>
<accession>A0AAW1TEY2</accession>
<evidence type="ECO:0000313" key="3">
    <source>
        <dbReference type="Proteomes" id="UP001485043"/>
    </source>
</evidence>
<feature type="compositionally biased region" description="Basic residues" evidence="1">
    <location>
        <begin position="206"/>
        <end position="216"/>
    </location>
</feature>
<dbReference type="Proteomes" id="UP001485043">
    <property type="component" value="Unassembled WGS sequence"/>
</dbReference>
<protein>
    <submittedName>
        <fullName evidence="2">Uncharacterized protein</fullName>
    </submittedName>
</protein>
<sequence length="704" mass="78955">MEAPQPAPKKVWNGPPKSAGTQRGIETPVSGRATPSRAQQQDPHELDTVLSHRLSEIGDDSLGDDRNRQDKNLAGQVAQTLSEDRRQAGPSEVGRSGARTPLGHSQPKSGARTPGSLSMPDAARPKSAGRPSQAQSNKLNPESRRLQQLAALVATEQALEQELEGMDTTDESLLSQLPSEIAMKLRERNYQAAMAAQEAASQSGRSMHRKLSKHLAQHPQAWQGNSRRPGQATSWDNQDAMSESTRGPHGGGSRAVSPPPLPHHVVQEPTAMYNRTQLFRQKVAQRYEAIRQAREEDLASKCTFHPKINNLSRLLLESLAQGWNPASPRSTLRSPRDRSEFEDPEGDMEHQHPHHAHLSAAERLYNQAMDSKARVREAAQRSIQTGTQVPQEELDSYLAASPRAQKLSPAIYGLGSESRVDCWRTHPLLPPRPRTSPFNLSGLDECTFHPRTNWSRVLEGQTSDFNHMRPRTAGAADRQRQEDHGHGYHPSQDDLEIGDRFGLSVNLDFAEFLDRQQRFLEERDRKVAQEAAQHSQRSQVHLAPGTRRILAQHSQAASPREPENVEKQAPSKRGEKRVLTGLERFASMSSSFGMGKREMTRQVLAEEAQRMTFHPHILRKSSARPARSVEEMSEGDRLRREVWVEQMKLQQLAAEQQQLTFRPVVNRTGTARINLRNPETYLQTLKARNEARAQQAQDEAQRRL</sequence>
<dbReference type="EMBL" id="JALJOV010000073">
    <property type="protein sequence ID" value="KAK9867636.1"/>
    <property type="molecule type" value="Genomic_DNA"/>
</dbReference>
<feature type="compositionally biased region" description="Low complexity" evidence="1">
    <location>
        <begin position="194"/>
        <end position="203"/>
    </location>
</feature>
<feature type="region of interest" description="Disordered" evidence="1">
    <location>
        <begin position="1"/>
        <end position="147"/>
    </location>
</feature>
<feature type="non-terminal residue" evidence="2">
    <location>
        <position position="704"/>
    </location>
</feature>
<feature type="compositionally biased region" description="Basic and acidic residues" evidence="1">
    <location>
        <begin position="334"/>
        <end position="351"/>
    </location>
</feature>
<evidence type="ECO:0000256" key="1">
    <source>
        <dbReference type="SAM" id="MobiDB-lite"/>
    </source>
</evidence>
<feature type="compositionally biased region" description="Polar residues" evidence="1">
    <location>
        <begin position="220"/>
        <end position="245"/>
    </location>
</feature>
<comment type="caution">
    <text evidence="2">The sequence shown here is derived from an EMBL/GenBank/DDBJ whole genome shotgun (WGS) entry which is preliminary data.</text>
</comment>
<feature type="region of interest" description="Disordered" evidence="1">
    <location>
        <begin position="459"/>
        <end position="495"/>
    </location>
</feature>
<feature type="region of interest" description="Disordered" evidence="1">
    <location>
        <begin position="194"/>
        <end position="265"/>
    </location>
</feature>
<keyword evidence="3" id="KW-1185">Reference proteome</keyword>
<feature type="region of interest" description="Disordered" evidence="1">
    <location>
        <begin position="551"/>
        <end position="576"/>
    </location>
</feature>
<gene>
    <name evidence="2" type="ORF">WJX84_001939</name>
</gene>